<dbReference type="Proteomes" id="UP000295600">
    <property type="component" value="Unassembled WGS sequence"/>
</dbReference>
<organism evidence="1 2">
    <name type="scientific">Prevotella heparinolytica</name>
    <dbReference type="NCBI Taxonomy" id="28113"/>
    <lineage>
        <taxon>Bacteria</taxon>
        <taxon>Pseudomonadati</taxon>
        <taxon>Bacteroidota</taxon>
        <taxon>Bacteroidia</taxon>
        <taxon>Bacteroidales</taxon>
        <taxon>Bacteroidaceae</taxon>
        <taxon>Bacteroides</taxon>
    </lineage>
</organism>
<evidence type="ECO:0000313" key="2">
    <source>
        <dbReference type="Proteomes" id="UP000295600"/>
    </source>
</evidence>
<dbReference type="InterPro" id="IPR001387">
    <property type="entry name" value="Cro/C1-type_HTH"/>
</dbReference>
<protein>
    <recommendedName>
        <fullName evidence="3">Type II toxin-antitoxin system HicB family antitoxin</fullName>
    </recommendedName>
</protein>
<dbReference type="EMBL" id="SLXB01000027">
    <property type="protein sequence ID" value="TCO88158.1"/>
    <property type="molecule type" value="Genomic_DNA"/>
</dbReference>
<evidence type="ECO:0000313" key="1">
    <source>
        <dbReference type="EMBL" id="TCO88158.1"/>
    </source>
</evidence>
<proteinExistence type="predicted"/>
<name>A0A4R2LN64_9BACE</name>
<dbReference type="CDD" id="cd00093">
    <property type="entry name" value="HTH_XRE"/>
    <property type="match status" value="1"/>
</dbReference>
<dbReference type="InterPro" id="IPR035069">
    <property type="entry name" value="TTHA1013/TTHA0281-like"/>
</dbReference>
<dbReference type="AlphaFoldDB" id="A0A4R2LN64"/>
<dbReference type="RefSeq" id="WP_131927284.1">
    <property type="nucleotide sequence ID" value="NZ_SLXB01000027.1"/>
</dbReference>
<reference evidence="1 2" key="1">
    <citation type="submission" date="2019-03" db="EMBL/GenBank/DDBJ databases">
        <title>Genomic Encyclopedia of Type Strains, Phase IV (KMG-IV): sequencing the most valuable type-strain genomes for metagenomic binning, comparative biology and taxonomic classification.</title>
        <authorList>
            <person name="Goeker M."/>
        </authorList>
    </citation>
    <scope>NUCLEOTIDE SEQUENCE [LARGE SCALE GENOMIC DNA]</scope>
    <source>
        <strain evidence="1 2">DSM 23917</strain>
    </source>
</reference>
<dbReference type="SUPFAM" id="SSF143100">
    <property type="entry name" value="TTHA1013/TTHA0281-like"/>
    <property type="match status" value="1"/>
</dbReference>
<sequence>MERIIMNICASSDSFAAYSESCEGIYAAGDTVEECKKDVETAIDLIKKNLPEEQWPEQIKKDYVLVWRYDVQSLLYYYGNMLSLSGLERLTGIHQKQLWAYMHGRSKPRVQQKERIEKALHGFAAELSELSLV</sequence>
<evidence type="ECO:0008006" key="3">
    <source>
        <dbReference type="Google" id="ProtNLM"/>
    </source>
</evidence>
<accession>A0A4R2LN64</accession>
<gene>
    <name evidence="1" type="ORF">EV202_12741</name>
</gene>
<comment type="caution">
    <text evidence="1">The sequence shown here is derived from an EMBL/GenBank/DDBJ whole genome shotgun (WGS) entry which is preliminary data.</text>
</comment>